<feature type="domain" description="UspA" evidence="5">
    <location>
        <begin position="4"/>
        <end position="142"/>
    </location>
</feature>
<comment type="function">
    <text evidence="4">Required for resistance to DNA-damaging agents.</text>
</comment>
<dbReference type="EMBL" id="BDFE01000017">
    <property type="protein sequence ID" value="GAU09244.1"/>
    <property type="molecule type" value="Genomic_DNA"/>
</dbReference>
<dbReference type="OrthoDB" id="5564966at2"/>
<evidence type="ECO:0000256" key="4">
    <source>
        <dbReference type="ARBA" id="ARBA00037131"/>
    </source>
</evidence>
<dbReference type="PRINTS" id="PR01438">
    <property type="entry name" value="UNVRSLSTRESS"/>
</dbReference>
<dbReference type="STRING" id="1592317.DPF_1966"/>
<evidence type="ECO:0000256" key="2">
    <source>
        <dbReference type="ARBA" id="ARBA00008791"/>
    </source>
</evidence>
<dbReference type="InterPro" id="IPR006016">
    <property type="entry name" value="UspA"/>
</dbReference>
<reference evidence="7" key="1">
    <citation type="submission" date="2016-06" db="EMBL/GenBank/DDBJ databases">
        <title>Draft genome sequence of Desulfoplanes formicivorans strain Pf12B.</title>
        <authorList>
            <person name="Watanabe M."/>
            <person name="Kojima H."/>
            <person name="Fukui M."/>
        </authorList>
    </citation>
    <scope>NUCLEOTIDE SEQUENCE [LARGE SCALE GENOMIC DNA]</scope>
    <source>
        <strain evidence="7">Pf12B</strain>
    </source>
</reference>
<keyword evidence="7" id="KW-1185">Reference proteome</keyword>
<comment type="subcellular location">
    <subcellularLocation>
        <location evidence="1">Cytoplasm</location>
    </subcellularLocation>
</comment>
<dbReference type="InterPro" id="IPR006015">
    <property type="entry name" value="Universal_stress_UspA"/>
</dbReference>
<evidence type="ECO:0000313" key="6">
    <source>
        <dbReference type="EMBL" id="GAU09244.1"/>
    </source>
</evidence>
<dbReference type="PANTHER" id="PTHR47892:SF1">
    <property type="entry name" value="UNIVERSAL STRESS PROTEIN E"/>
    <property type="match status" value="1"/>
</dbReference>
<evidence type="ECO:0000256" key="3">
    <source>
        <dbReference type="ARBA" id="ARBA00022490"/>
    </source>
</evidence>
<protein>
    <submittedName>
        <fullName evidence="6">Universal stress protein</fullName>
    </submittedName>
</protein>
<comment type="similarity">
    <text evidence="2">Belongs to the universal stress protein A family.</text>
</comment>
<dbReference type="AlphaFoldDB" id="A0A194AKK7"/>
<accession>A0A194AKK7</accession>
<sequence length="313" mass="35300">MKRFKNILLVLTDNDDEKILHRASSIIRANKGRLTMVRVLAKIPDKILARLNSSYRIDISELAAVEFQKSMNQLLDPLRDEGLDVHGRFLFGSAFLEIIRQVLREGHDLVMTTAEEHGFPRTALFGSTTMHLLRECPCPVWVEKPTRGTTYSKIMAAVDPDTEDATRHGLNGNILDLSLSIAHDEQCELHVIHCWRLPMEGTLRARQEFSSDIVDSLIVEMRDEHKKQLQTVLDEQDFRGITPHVHLLKGKAGDLIPRKAMEEQIDLVVMGTVCRTGIAGFFIGNTAEKVLQEIDCSVLAIKPEGFETPVTLE</sequence>
<name>A0A194AKK7_9BACT</name>
<evidence type="ECO:0000259" key="5">
    <source>
        <dbReference type="Pfam" id="PF00582"/>
    </source>
</evidence>
<organism evidence="6 7">
    <name type="scientific">Desulfoplanes formicivorans</name>
    <dbReference type="NCBI Taxonomy" id="1592317"/>
    <lineage>
        <taxon>Bacteria</taxon>
        <taxon>Pseudomonadati</taxon>
        <taxon>Thermodesulfobacteriota</taxon>
        <taxon>Desulfovibrionia</taxon>
        <taxon>Desulfovibrionales</taxon>
        <taxon>Desulfoplanaceae</taxon>
        <taxon>Desulfoplanes</taxon>
    </lineage>
</organism>
<dbReference type="GO" id="GO:0005737">
    <property type="term" value="C:cytoplasm"/>
    <property type="evidence" value="ECO:0007669"/>
    <property type="project" value="UniProtKB-SubCell"/>
</dbReference>
<dbReference type="Gene3D" id="3.40.50.12370">
    <property type="match status" value="1"/>
</dbReference>
<dbReference type="PANTHER" id="PTHR47892">
    <property type="entry name" value="UNIVERSAL STRESS PROTEIN E"/>
    <property type="match status" value="1"/>
</dbReference>
<dbReference type="Pfam" id="PF00582">
    <property type="entry name" value="Usp"/>
    <property type="match status" value="2"/>
</dbReference>
<dbReference type="SUPFAM" id="SSF52402">
    <property type="entry name" value="Adenine nucleotide alpha hydrolases-like"/>
    <property type="match status" value="2"/>
</dbReference>
<gene>
    <name evidence="6" type="ORF">DPF_1966</name>
</gene>
<proteinExistence type="inferred from homology"/>
<dbReference type="Proteomes" id="UP000095200">
    <property type="component" value="Unassembled WGS sequence"/>
</dbReference>
<feature type="domain" description="UspA" evidence="5">
    <location>
        <begin position="151"/>
        <end position="302"/>
    </location>
</feature>
<dbReference type="CDD" id="cd00293">
    <property type="entry name" value="USP-like"/>
    <property type="match status" value="1"/>
</dbReference>
<evidence type="ECO:0000313" key="7">
    <source>
        <dbReference type="Proteomes" id="UP000095200"/>
    </source>
</evidence>
<keyword evidence="3" id="KW-0963">Cytoplasm</keyword>
<comment type="caution">
    <text evidence="6">The sequence shown here is derived from an EMBL/GenBank/DDBJ whole genome shotgun (WGS) entry which is preliminary data.</text>
</comment>
<evidence type="ECO:0000256" key="1">
    <source>
        <dbReference type="ARBA" id="ARBA00004496"/>
    </source>
</evidence>
<dbReference type="RefSeq" id="WP_069859504.1">
    <property type="nucleotide sequence ID" value="NZ_BDFE01000017.1"/>
</dbReference>